<evidence type="ECO:0000259" key="3">
    <source>
        <dbReference type="PROSITE" id="PS51724"/>
    </source>
</evidence>
<reference evidence="4 5" key="1">
    <citation type="submission" date="2016-10" db="EMBL/GenBank/DDBJ databases">
        <authorList>
            <person name="de Groot N.N."/>
        </authorList>
    </citation>
    <scope>NUCLEOTIDE SEQUENCE [LARGE SCALE GENOMIC DNA]</scope>
    <source>
        <strain evidence="4 5">ATCC 35958</strain>
    </source>
</reference>
<feature type="domain" description="SPOR" evidence="3">
    <location>
        <begin position="387"/>
        <end position="465"/>
    </location>
</feature>
<feature type="transmembrane region" description="Helical" evidence="2">
    <location>
        <begin position="74"/>
        <end position="91"/>
    </location>
</feature>
<keyword evidence="4" id="KW-0132">Cell division</keyword>
<feature type="compositionally biased region" description="Pro residues" evidence="1">
    <location>
        <begin position="226"/>
        <end position="238"/>
    </location>
</feature>
<feature type="compositionally biased region" description="Pro residues" evidence="1">
    <location>
        <begin position="260"/>
        <end position="269"/>
    </location>
</feature>
<dbReference type="EMBL" id="FOGD01000003">
    <property type="protein sequence ID" value="SER01215.1"/>
    <property type="molecule type" value="Genomic_DNA"/>
</dbReference>
<dbReference type="InterPro" id="IPR052521">
    <property type="entry name" value="Cell_div_SPOR-domain"/>
</dbReference>
<dbReference type="Proteomes" id="UP000199766">
    <property type="component" value="Unassembled WGS sequence"/>
</dbReference>
<dbReference type="PANTHER" id="PTHR38687:SF1">
    <property type="entry name" value="CELL DIVISION PROTEIN DEDD"/>
    <property type="match status" value="1"/>
</dbReference>
<dbReference type="OrthoDB" id="8912395at2"/>
<dbReference type="PROSITE" id="PS51724">
    <property type="entry name" value="SPOR"/>
    <property type="match status" value="1"/>
</dbReference>
<dbReference type="Gene3D" id="3.30.70.1070">
    <property type="entry name" value="Sporulation related repeat"/>
    <property type="match status" value="1"/>
</dbReference>
<proteinExistence type="predicted"/>
<name>A0A1H9KQN3_9BURK</name>
<dbReference type="STRING" id="180197.SAMN02982919_01626"/>
<keyword evidence="4" id="KW-0131">Cell cycle</keyword>
<keyword evidence="2" id="KW-1133">Transmembrane helix</keyword>
<feature type="compositionally biased region" description="Low complexity" evidence="1">
    <location>
        <begin position="212"/>
        <end position="225"/>
    </location>
</feature>
<feature type="transmembrane region" description="Helical" evidence="2">
    <location>
        <begin position="103"/>
        <end position="128"/>
    </location>
</feature>
<keyword evidence="2" id="KW-0812">Transmembrane</keyword>
<dbReference type="RefSeq" id="WP_091455541.1">
    <property type="nucleotide sequence ID" value="NZ_FOGD01000003.1"/>
</dbReference>
<organism evidence="4 5">
    <name type="scientific">Giesbergeria anulus</name>
    <dbReference type="NCBI Taxonomy" id="180197"/>
    <lineage>
        <taxon>Bacteria</taxon>
        <taxon>Pseudomonadati</taxon>
        <taxon>Pseudomonadota</taxon>
        <taxon>Betaproteobacteria</taxon>
        <taxon>Burkholderiales</taxon>
        <taxon>Comamonadaceae</taxon>
        <taxon>Giesbergeria</taxon>
    </lineage>
</organism>
<dbReference type="InterPro" id="IPR036680">
    <property type="entry name" value="SPOR-like_sf"/>
</dbReference>
<dbReference type="GO" id="GO:0032506">
    <property type="term" value="P:cytokinetic process"/>
    <property type="evidence" value="ECO:0007669"/>
    <property type="project" value="TreeGrafter"/>
</dbReference>
<evidence type="ECO:0000256" key="1">
    <source>
        <dbReference type="SAM" id="MobiDB-lite"/>
    </source>
</evidence>
<accession>A0A1H9KQN3</accession>
<feature type="region of interest" description="Disordered" evidence="1">
    <location>
        <begin position="187"/>
        <end position="369"/>
    </location>
</feature>
<keyword evidence="2" id="KW-0472">Membrane</keyword>
<dbReference type="GO" id="GO:0030428">
    <property type="term" value="C:cell septum"/>
    <property type="evidence" value="ECO:0007669"/>
    <property type="project" value="TreeGrafter"/>
</dbReference>
<dbReference type="SUPFAM" id="SSF110997">
    <property type="entry name" value="Sporulation related repeat"/>
    <property type="match status" value="1"/>
</dbReference>
<sequence length="465" mass="48852">MPDASPPVSPLTRAPTETPLMSLYRQALGPLGIERNIRVFSVFEATGRTRPGWNSAAAFLTLHWMVFYRLWRPAALYAVLAAILWGLFLAVDAATMPTLASVRWWLLLAFVVVGTLLPGLYGDILLYAQTELRVHNAIAASQNLTQARALLARRAGTGKRMGWQALAHLLLLALGGMVTLVSMAPDKQPQLTSRQPEPTMATPILPRPAPILPLNAPATGAITPAPAAPPAPSVPPPTTAIGGQQPPIISGPAQAAQPAPVAPELPPPVDKSVTSPPAAPRPEHTTATPAANPVNSTVAAEPVPRRPGKVAVNKPAPAPEPVALPKPRAKVYSSQDASQPTAPRPAPTAEPIRAPAPSKTPGKTPGKIPAKLAVAAPPAKETPPPPDKATGRFFIHAGTFSVASNAEKVHARIEMAGLPATLQNFTNADKNLIRVRVGPFGSRAEADRAAAKLRSMHLDAMIYGR</sequence>
<feature type="compositionally biased region" description="Low complexity" evidence="1">
    <location>
        <begin position="239"/>
        <end position="259"/>
    </location>
</feature>
<protein>
    <submittedName>
        <fullName evidence="4">Cell division protein FtsN</fullName>
    </submittedName>
</protein>
<dbReference type="InterPro" id="IPR007730">
    <property type="entry name" value="SPOR-like_dom"/>
</dbReference>
<feature type="transmembrane region" description="Helical" evidence="2">
    <location>
        <begin position="163"/>
        <end position="184"/>
    </location>
</feature>
<dbReference type="Pfam" id="PF05036">
    <property type="entry name" value="SPOR"/>
    <property type="match status" value="1"/>
</dbReference>
<evidence type="ECO:0000313" key="4">
    <source>
        <dbReference type="EMBL" id="SER01215.1"/>
    </source>
</evidence>
<evidence type="ECO:0000313" key="5">
    <source>
        <dbReference type="Proteomes" id="UP000199766"/>
    </source>
</evidence>
<keyword evidence="5" id="KW-1185">Reference proteome</keyword>
<dbReference type="PANTHER" id="PTHR38687">
    <property type="entry name" value="CELL DIVISION PROTEIN DEDD-RELATED"/>
    <property type="match status" value="1"/>
</dbReference>
<dbReference type="GO" id="GO:0032153">
    <property type="term" value="C:cell division site"/>
    <property type="evidence" value="ECO:0007669"/>
    <property type="project" value="TreeGrafter"/>
</dbReference>
<evidence type="ECO:0000256" key="2">
    <source>
        <dbReference type="SAM" id="Phobius"/>
    </source>
</evidence>
<gene>
    <name evidence="4" type="ORF">SAMN02982919_01626</name>
</gene>
<feature type="compositionally biased region" description="Polar residues" evidence="1">
    <location>
        <begin position="285"/>
        <end position="298"/>
    </location>
</feature>
<dbReference type="AlphaFoldDB" id="A0A1H9KQN3"/>
<dbReference type="GO" id="GO:0042834">
    <property type="term" value="F:peptidoglycan binding"/>
    <property type="evidence" value="ECO:0007669"/>
    <property type="project" value="InterPro"/>
</dbReference>